<dbReference type="Proteomes" id="UP000229498">
    <property type="component" value="Unassembled WGS sequence"/>
</dbReference>
<reference evidence="1 2" key="1">
    <citation type="submission" date="2017-11" db="EMBL/GenBank/DDBJ databases">
        <title>Draft genome sequence of Rhizobiales bacterium SY3-13.</title>
        <authorList>
            <person name="Sun C."/>
        </authorList>
    </citation>
    <scope>NUCLEOTIDE SEQUENCE [LARGE SCALE GENOMIC DNA]</scope>
    <source>
        <strain evidence="1 2">SY3-13</strain>
    </source>
</reference>
<proteinExistence type="predicted"/>
<accession>A0A2M9G2T5</accession>
<protein>
    <submittedName>
        <fullName evidence="1">N-formylglutamate amidohydrolase</fullName>
    </submittedName>
</protein>
<dbReference type="OrthoDB" id="9815326at2"/>
<dbReference type="SUPFAM" id="SSF53187">
    <property type="entry name" value="Zn-dependent exopeptidases"/>
    <property type="match status" value="1"/>
</dbReference>
<dbReference type="InterPro" id="IPR007709">
    <property type="entry name" value="N-FG_amidohydro"/>
</dbReference>
<keyword evidence="1" id="KW-0378">Hydrolase</keyword>
<dbReference type="InterPro" id="IPR011227">
    <property type="entry name" value="UCP029730"/>
</dbReference>
<comment type="caution">
    <text evidence="1">The sequence shown here is derived from an EMBL/GenBank/DDBJ whole genome shotgun (WGS) entry which is preliminary data.</text>
</comment>
<dbReference type="GO" id="GO:0016787">
    <property type="term" value="F:hydrolase activity"/>
    <property type="evidence" value="ECO:0007669"/>
    <property type="project" value="UniProtKB-KW"/>
</dbReference>
<name>A0A2M9G2T5_9PROT</name>
<dbReference type="Gene3D" id="3.40.630.40">
    <property type="entry name" value="Zn-dependent exopeptidases"/>
    <property type="match status" value="1"/>
</dbReference>
<dbReference type="Pfam" id="PF05013">
    <property type="entry name" value="FGase"/>
    <property type="match status" value="1"/>
</dbReference>
<dbReference type="PIRSF" id="PIRSF029730">
    <property type="entry name" value="UCP029730"/>
    <property type="match status" value="1"/>
</dbReference>
<sequence>MFDPMTLRPTGDAEPPAFHILNDGAPARALLICDHASNALPRGYGSLGIAEEKMFEHIAWDVGAAAVTRRLSELLDAPAILAGLSRLFVDLNRYSDDPTCIASFSDGTVVHGNENLGDNERAHRLAAHQQYHDEVARRIAAMSRPEPPVLLFIHSFTPRIGGTQRPWHLGVLHDGQSAESRRLVDVLRADPEIAVGDNQPYSVDDPKSYSIYEHAIDAGRPYIALEIRQDLIETEEAADRWAVIIARAFREALAPNRAFPEQTAA</sequence>
<evidence type="ECO:0000313" key="2">
    <source>
        <dbReference type="Proteomes" id="UP000229498"/>
    </source>
</evidence>
<keyword evidence="2" id="KW-1185">Reference proteome</keyword>
<organism evidence="1 2">
    <name type="scientific">Minwuia thermotolerans</name>
    <dbReference type="NCBI Taxonomy" id="2056226"/>
    <lineage>
        <taxon>Bacteria</taxon>
        <taxon>Pseudomonadati</taxon>
        <taxon>Pseudomonadota</taxon>
        <taxon>Alphaproteobacteria</taxon>
        <taxon>Minwuiales</taxon>
        <taxon>Minwuiaceae</taxon>
        <taxon>Minwuia</taxon>
    </lineage>
</organism>
<dbReference type="AlphaFoldDB" id="A0A2M9G2T5"/>
<evidence type="ECO:0000313" key="1">
    <source>
        <dbReference type="EMBL" id="PJK30018.1"/>
    </source>
</evidence>
<dbReference type="EMBL" id="PHIG01000031">
    <property type="protein sequence ID" value="PJK30018.1"/>
    <property type="molecule type" value="Genomic_DNA"/>
</dbReference>
<gene>
    <name evidence="1" type="ORF">CVT23_09655</name>
</gene>